<keyword evidence="7 18" id="KW-0679">Respiratory chain</keyword>
<evidence type="ECO:0000256" key="15">
    <source>
        <dbReference type="ARBA" id="ARBA00023128"/>
    </source>
</evidence>
<comment type="similarity">
    <text evidence="3 18">Belongs to the complex I subunit 2 family.</text>
</comment>
<evidence type="ECO:0000256" key="2">
    <source>
        <dbReference type="ARBA" id="ARBA00004448"/>
    </source>
</evidence>
<dbReference type="Pfam" id="PF00361">
    <property type="entry name" value="Proton_antipo_M"/>
    <property type="match status" value="1"/>
</dbReference>
<evidence type="ECO:0000256" key="10">
    <source>
        <dbReference type="ARBA" id="ARBA00022967"/>
    </source>
</evidence>
<feature type="transmembrane region" description="Helical" evidence="18">
    <location>
        <begin position="58"/>
        <end position="79"/>
    </location>
</feature>
<reference evidence="20" key="1">
    <citation type="submission" date="2023-02" db="EMBL/GenBank/DDBJ databases">
        <title>The complete mitochondrion genome of Trioza frangulae.</title>
        <authorList>
            <person name="Lu F."/>
        </authorList>
    </citation>
    <scope>NUCLEOTIDE SEQUENCE</scope>
</reference>
<keyword evidence="15 18" id="KW-0496">Mitochondrion</keyword>
<comment type="function">
    <text evidence="18">Core subunit of the mitochondrial membrane respiratory chain NADH dehydrogenase (Complex I) which catalyzes electron transfer from NADH through the respiratory chain, using ubiquinone as an electron acceptor. Essential for the catalytic activity and assembly of complex I.</text>
</comment>
<feature type="transmembrane region" description="Helical" evidence="18">
    <location>
        <begin position="187"/>
        <end position="207"/>
    </location>
</feature>
<evidence type="ECO:0000256" key="16">
    <source>
        <dbReference type="ARBA" id="ARBA00023136"/>
    </source>
</evidence>
<evidence type="ECO:0000313" key="20">
    <source>
        <dbReference type="EMBL" id="WET58375.1"/>
    </source>
</evidence>
<dbReference type="GO" id="GO:0006120">
    <property type="term" value="P:mitochondrial electron transport, NADH to ubiquinone"/>
    <property type="evidence" value="ECO:0007669"/>
    <property type="project" value="InterPro"/>
</dbReference>
<name>A0A9Y1PTA2_9HEMI</name>
<evidence type="ECO:0000256" key="8">
    <source>
        <dbReference type="ARBA" id="ARBA00022692"/>
    </source>
</evidence>
<feature type="transmembrane region" description="Helical" evidence="18">
    <location>
        <begin position="301"/>
        <end position="322"/>
    </location>
</feature>
<dbReference type="EC" id="7.1.1.2" evidence="4 18"/>
<protein>
    <recommendedName>
        <fullName evidence="5 18">NADH-ubiquinone oxidoreductase chain 2</fullName>
        <ecNumber evidence="4 18">7.1.1.2</ecNumber>
    </recommendedName>
</protein>
<keyword evidence="14 18" id="KW-0830">Ubiquinone</keyword>
<dbReference type="InterPro" id="IPR001750">
    <property type="entry name" value="ND/Mrp_TM"/>
</dbReference>
<evidence type="ECO:0000256" key="4">
    <source>
        <dbReference type="ARBA" id="ARBA00012944"/>
    </source>
</evidence>
<evidence type="ECO:0000256" key="17">
    <source>
        <dbReference type="ARBA" id="ARBA00049551"/>
    </source>
</evidence>
<keyword evidence="9 18" id="KW-0999">Mitochondrion inner membrane</keyword>
<comment type="subcellular location">
    <subcellularLocation>
        <location evidence="2 18">Mitochondrion inner membrane</location>
        <topology evidence="2 18">Multi-pass membrane protein</topology>
    </subcellularLocation>
</comment>
<keyword evidence="10 18" id="KW-1278">Translocase</keyword>
<keyword evidence="13 18" id="KW-0520">NAD</keyword>
<dbReference type="EMBL" id="OQ434040">
    <property type="protein sequence ID" value="WET58375.1"/>
    <property type="molecule type" value="Genomic_DNA"/>
</dbReference>
<evidence type="ECO:0000256" key="5">
    <source>
        <dbReference type="ARBA" id="ARBA00021008"/>
    </source>
</evidence>
<keyword evidence="12 18" id="KW-1133">Transmembrane helix</keyword>
<dbReference type="InterPro" id="IPR003917">
    <property type="entry name" value="NADH_UbQ_OxRdtase_chain2"/>
</dbReference>
<comment type="function">
    <text evidence="1">Core subunit of the mitochondrial membrane respiratory chain NADH dehydrogenase (Complex I) that is believed to belong to the minimal assembly required for catalysis. Complex I functions in the transfer of electrons from NADH to the respiratory chain. The immediate electron acceptor for the enzyme is believed to be ubiquinone.</text>
</comment>
<evidence type="ECO:0000256" key="1">
    <source>
        <dbReference type="ARBA" id="ARBA00003257"/>
    </source>
</evidence>
<evidence type="ECO:0000256" key="14">
    <source>
        <dbReference type="ARBA" id="ARBA00023075"/>
    </source>
</evidence>
<feature type="transmembrane region" description="Helical" evidence="18">
    <location>
        <begin position="228"/>
        <end position="247"/>
    </location>
</feature>
<sequence length="323" mass="37402">MKKYMYMLFPLYSISIVFSLSASSWMMIWMGMELNLLSFIFIILHEKTILSTESSMKYFMIQAMGSLIFLFAVSMSMIFYNETSLINAIVPPLALILKSGMAPLHSWTPPIVSKFSFLGMFMFLTWQKLVPLFILFSSWFSFITWIAFINIIMGSVGGITQSSLPKMMIFSSINNIGWMLMSMMESVFLFFIFFSCYVVINFLVIKFMSLFNIKWIIQIKSNKMNIKLYFFSFLMSLAGLPPFLGFLPKWLVIKKTWESIPLITFTAIIFSIFTLFFYLKSSVAMMIASSSMVKWNISPSLKMKLIFMMITNSTSPFLFIVLT</sequence>
<dbReference type="PANTHER" id="PTHR46552">
    <property type="entry name" value="NADH-UBIQUINONE OXIDOREDUCTASE CHAIN 2"/>
    <property type="match status" value="1"/>
</dbReference>
<evidence type="ECO:0000256" key="18">
    <source>
        <dbReference type="RuleBase" id="RU003403"/>
    </source>
</evidence>
<proteinExistence type="inferred from homology"/>
<gene>
    <name evidence="20" type="primary">nad2</name>
</gene>
<dbReference type="AlphaFoldDB" id="A0A9Y1PTA2"/>
<evidence type="ECO:0000256" key="7">
    <source>
        <dbReference type="ARBA" id="ARBA00022660"/>
    </source>
</evidence>
<evidence type="ECO:0000256" key="13">
    <source>
        <dbReference type="ARBA" id="ARBA00023027"/>
    </source>
</evidence>
<evidence type="ECO:0000256" key="3">
    <source>
        <dbReference type="ARBA" id="ARBA00007012"/>
    </source>
</evidence>
<keyword evidence="11 18" id="KW-0249">Electron transport</keyword>
<geneLocation type="mitochondrion" evidence="20"/>
<evidence type="ECO:0000256" key="11">
    <source>
        <dbReference type="ARBA" id="ARBA00022982"/>
    </source>
</evidence>
<evidence type="ECO:0000256" key="9">
    <source>
        <dbReference type="ARBA" id="ARBA00022792"/>
    </source>
</evidence>
<accession>A0A9Y1PTA2</accession>
<feature type="transmembrane region" description="Helical" evidence="18">
    <location>
        <begin position="133"/>
        <end position="152"/>
    </location>
</feature>
<feature type="transmembrane region" description="Helical" evidence="18">
    <location>
        <begin position="5"/>
        <end position="22"/>
    </location>
</feature>
<feature type="transmembrane region" description="Helical" evidence="18">
    <location>
        <begin position="259"/>
        <end position="280"/>
    </location>
</feature>
<keyword evidence="6" id="KW-0813">Transport</keyword>
<dbReference type="GO" id="GO:0008137">
    <property type="term" value="F:NADH dehydrogenase (ubiquinone) activity"/>
    <property type="evidence" value="ECO:0007669"/>
    <property type="project" value="UniProtKB-EC"/>
</dbReference>
<keyword evidence="16 18" id="KW-0472">Membrane</keyword>
<evidence type="ECO:0000256" key="12">
    <source>
        <dbReference type="ARBA" id="ARBA00022989"/>
    </source>
</evidence>
<evidence type="ECO:0000259" key="19">
    <source>
        <dbReference type="Pfam" id="PF00361"/>
    </source>
</evidence>
<dbReference type="InterPro" id="IPR050175">
    <property type="entry name" value="Complex_I_Subunit_2"/>
</dbReference>
<dbReference type="GO" id="GO:0005743">
    <property type="term" value="C:mitochondrial inner membrane"/>
    <property type="evidence" value="ECO:0007669"/>
    <property type="project" value="UniProtKB-SubCell"/>
</dbReference>
<dbReference type="PRINTS" id="PR01436">
    <property type="entry name" value="NADHDHGNASE2"/>
</dbReference>
<evidence type="ECO:0000256" key="6">
    <source>
        <dbReference type="ARBA" id="ARBA00022448"/>
    </source>
</evidence>
<organism evidence="20">
    <name type="scientific">Trioza frangulae</name>
    <dbReference type="NCBI Taxonomy" id="3035953"/>
    <lineage>
        <taxon>Eukaryota</taxon>
        <taxon>Metazoa</taxon>
        <taxon>Ecdysozoa</taxon>
        <taxon>Arthropoda</taxon>
        <taxon>Hexapoda</taxon>
        <taxon>Insecta</taxon>
        <taxon>Pterygota</taxon>
        <taxon>Neoptera</taxon>
        <taxon>Paraneoptera</taxon>
        <taxon>Hemiptera</taxon>
        <taxon>Sternorrhyncha</taxon>
        <taxon>Psylloidea</taxon>
        <taxon>Triozidae</taxon>
        <taxon>Trioza</taxon>
    </lineage>
</organism>
<comment type="catalytic activity">
    <reaction evidence="17 18">
        <text>a ubiquinone + NADH + 5 H(+)(in) = a ubiquinol + NAD(+) + 4 H(+)(out)</text>
        <dbReference type="Rhea" id="RHEA:29091"/>
        <dbReference type="Rhea" id="RHEA-COMP:9565"/>
        <dbReference type="Rhea" id="RHEA-COMP:9566"/>
        <dbReference type="ChEBI" id="CHEBI:15378"/>
        <dbReference type="ChEBI" id="CHEBI:16389"/>
        <dbReference type="ChEBI" id="CHEBI:17976"/>
        <dbReference type="ChEBI" id="CHEBI:57540"/>
        <dbReference type="ChEBI" id="CHEBI:57945"/>
        <dbReference type="EC" id="7.1.1.2"/>
    </reaction>
</comment>
<feature type="transmembrane region" description="Helical" evidence="18">
    <location>
        <begin position="85"/>
        <end position="104"/>
    </location>
</feature>
<dbReference type="PANTHER" id="PTHR46552:SF1">
    <property type="entry name" value="NADH-UBIQUINONE OXIDOREDUCTASE CHAIN 2"/>
    <property type="match status" value="1"/>
</dbReference>
<keyword evidence="8 18" id="KW-0812">Transmembrane</keyword>
<feature type="domain" description="NADH:quinone oxidoreductase/Mrp antiporter transmembrane" evidence="19">
    <location>
        <begin position="22"/>
        <end position="271"/>
    </location>
</feature>